<reference evidence="2" key="1">
    <citation type="submission" date="2012-12" db="EMBL/GenBank/DDBJ databases">
        <title>Genome Sequence of Photobacterium leiognathi lrivu.4.1.</title>
        <authorList>
            <person name="Urbanczyk H."/>
            <person name="Ogura Y."/>
            <person name="Hayashi T."/>
            <person name="Dunlap P.V."/>
        </authorList>
    </citation>
    <scope>NUCLEOTIDE SEQUENCE [LARGE SCALE GENOMIC DNA]</scope>
    <source>
        <strain evidence="2">lrivu.4.1</strain>
    </source>
</reference>
<proteinExistence type="predicted"/>
<gene>
    <name evidence="1" type="ORF">PLEI_0233</name>
</gene>
<protein>
    <submittedName>
        <fullName evidence="1">Uncharacterized protein</fullName>
    </submittedName>
</protein>
<evidence type="ECO:0000313" key="1">
    <source>
        <dbReference type="EMBL" id="GAD28592.1"/>
    </source>
</evidence>
<evidence type="ECO:0000313" key="2">
    <source>
        <dbReference type="Proteomes" id="UP000030675"/>
    </source>
</evidence>
<name>V5F6X6_PHOLE</name>
<dbReference type="EMBL" id="DF196808">
    <property type="protein sequence ID" value="GAD28592.1"/>
    <property type="molecule type" value="Genomic_DNA"/>
</dbReference>
<dbReference type="Proteomes" id="UP000030675">
    <property type="component" value="Unassembled WGS sequence"/>
</dbReference>
<sequence length="46" mass="5124">MASSMADMSKPWARQNRLVITATGFSSEKPVPRNVLDQILIHIVLT</sequence>
<organism evidence="1 2">
    <name type="scientific">Photobacterium leiognathi lrivu.4.1</name>
    <dbReference type="NCBI Taxonomy" id="1248232"/>
    <lineage>
        <taxon>Bacteria</taxon>
        <taxon>Pseudomonadati</taxon>
        <taxon>Pseudomonadota</taxon>
        <taxon>Gammaproteobacteria</taxon>
        <taxon>Vibrionales</taxon>
        <taxon>Vibrionaceae</taxon>
        <taxon>Photobacterium</taxon>
    </lineage>
</organism>
<accession>V5F6X6</accession>
<dbReference type="AlphaFoldDB" id="V5F6X6"/>
<dbReference type="HOGENOM" id="CLU_3187086_0_0_6"/>